<dbReference type="Gene3D" id="1.10.1410.40">
    <property type="match status" value="1"/>
</dbReference>
<dbReference type="Proteomes" id="UP001209878">
    <property type="component" value="Unassembled WGS sequence"/>
</dbReference>
<reference evidence="11" key="1">
    <citation type="journal article" date="2023" name="Mol. Biol. Evol.">
        <title>Third-Generation Sequencing Reveals the Adaptive Role of the Epigenome in Three Deep-Sea Polychaetes.</title>
        <authorList>
            <person name="Perez M."/>
            <person name="Aroh O."/>
            <person name="Sun Y."/>
            <person name="Lan Y."/>
            <person name="Juniper S.K."/>
            <person name="Young C.R."/>
            <person name="Angers B."/>
            <person name="Qian P.Y."/>
        </authorList>
    </citation>
    <scope>NUCLEOTIDE SEQUENCE</scope>
    <source>
        <strain evidence="11">R07B-5</strain>
    </source>
</reference>
<evidence type="ECO:0000256" key="3">
    <source>
        <dbReference type="ARBA" id="ARBA00022679"/>
    </source>
</evidence>
<dbReference type="InterPro" id="IPR046906">
    <property type="entry name" value="Mab-21_HhH/H2TH-like"/>
</dbReference>
<keyword evidence="4" id="KW-0548">Nucleotidyltransferase</keyword>
<protein>
    <submittedName>
        <fullName evidence="11">Uncharacterized protein</fullName>
    </submittedName>
</protein>
<dbReference type="GO" id="GO:0046872">
    <property type="term" value="F:metal ion binding"/>
    <property type="evidence" value="ECO:0007669"/>
    <property type="project" value="UniProtKB-KW"/>
</dbReference>
<evidence type="ECO:0000256" key="2">
    <source>
        <dbReference type="ARBA" id="ARBA00008307"/>
    </source>
</evidence>
<comment type="caution">
    <text evidence="11">The sequence shown here is derived from an EMBL/GenBank/DDBJ whole genome shotgun (WGS) entry which is preliminary data.</text>
</comment>
<evidence type="ECO:0000256" key="8">
    <source>
        <dbReference type="ARBA" id="ARBA00022842"/>
    </source>
</evidence>
<dbReference type="GO" id="GO:0016779">
    <property type="term" value="F:nucleotidyltransferase activity"/>
    <property type="evidence" value="ECO:0007669"/>
    <property type="project" value="UniProtKB-KW"/>
</dbReference>
<dbReference type="GO" id="GO:0005524">
    <property type="term" value="F:ATP binding"/>
    <property type="evidence" value="ECO:0007669"/>
    <property type="project" value="UniProtKB-KW"/>
</dbReference>
<feature type="domain" description="Mab-21-like HhH/H2TH-like" evidence="10">
    <location>
        <begin position="475"/>
        <end position="564"/>
    </location>
</feature>
<comment type="cofactor">
    <cofactor evidence="1">
        <name>Mg(2+)</name>
        <dbReference type="ChEBI" id="CHEBI:18420"/>
    </cofactor>
</comment>
<gene>
    <name evidence="11" type="ORF">NP493_140g02003</name>
</gene>
<dbReference type="EMBL" id="JAODUO010000140">
    <property type="protein sequence ID" value="KAK2188203.1"/>
    <property type="molecule type" value="Genomic_DNA"/>
</dbReference>
<dbReference type="Pfam" id="PF20266">
    <property type="entry name" value="Mab-21_C"/>
    <property type="match status" value="1"/>
</dbReference>
<keyword evidence="3" id="KW-0808">Transferase</keyword>
<evidence type="ECO:0000256" key="1">
    <source>
        <dbReference type="ARBA" id="ARBA00001946"/>
    </source>
</evidence>
<evidence type="ECO:0000256" key="6">
    <source>
        <dbReference type="ARBA" id="ARBA00022741"/>
    </source>
</evidence>
<evidence type="ECO:0000259" key="10">
    <source>
        <dbReference type="Pfam" id="PF20266"/>
    </source>
</evidence>
<evidence type="ECO:0000256" key="5">
    <source>
        <dbReference type="ARBA" id="ARBA00022723"/>
    </source>
</evidence>
<dbReference type="PANTHER" id="PTHR10656:SF42">
    <property type="entry name" value="CYCLIC GMP-AMP SYNTHASE-LIKE PROTEIN-RELATED"/>
    <property type="match status" value="1"/>
</dbReference>
<keyword evidence="5" id="KW-0479">Metal-binding</keyword>
<dbReference type="PANTHER" id="PTHR10656">
    <property type="entry name" value="CELL FATE DETERMINING PROTEIN MAB21-RELATED"/>
    <property type="match status" value="1"/>
</dbReference>
<dbReference type="Pfam" id="PF03281">
    <property type="entry name" value="Mab-21"/>
    <property type="match status" value="1"/>
</dbReference>
<dbReference type="InterPro" id="IPR046903">
    <property type="entry name" value="Mab-21-like_nuc_Trfase"/>
</dbReference>
<evidence type="ECO:0000256" key="4">
    <source>
        <dbReference type="ARBA" id="ARBA00022695"/>
    </source>
</evidence>
<keyword evidence="6" id="KW-0547">Nucleotide-binding</keyword>
<evidence type="ECO:0000259" key="9">
    <source>
        <dbReference type="Pfam" id="PF03281"/>
    </source>
</evidence>
<name>A0AAD9P4W6_RIDPI</name>
<organism evidence="11 12">
    <name type="scientific">Ridgeia piscesae</name>
    <name type="common">Tubeworm</name>
    <dbReference type="NCBI Taxonomy" id="27915"/>
    <lineage>
        <taxon>Eukaryota</taxon>
        <taxon>Metazoa</taxon>
        <taxon>Spiralia</taxon>
        <taxon>Lophotrochozoa</taxon>
        <taxon>Annelida</taxon>
        <taxon>Polychaeta</taxon>
        <taxon>Sedentaria</taxon>
        <taxon>Canalipalpata</taxon>
        <taxon>Sabellida</taxon>
        <taxon>Siboglinidae</taxon>
        <taxon>Ridgeia</taxon>
    </lineage>
</organism>
<dbReference type="AlphaFoldDB" id="A0AAD9P4W6"/>
<dbReference type="InterPro" id="IPR024810">
    <property type="entry name" value="MAB21L/cGLR"/>
</dbReference>
<comment type="similarity">
    <text evidence="2">Belongs to the mab-21 family.</text>
</comment>
<evidence type="ECO:0000313" key="11">
    <source>
        <dbReference type="EMBL" id="KAK2188203.1"/>
    </source>
</evidence>
<accession>A0AAD9P4W6</accession>
<sequence length="600" mass="69261">MKPCPYCQKLFKCVSKHMYRCKLKPDDDKDVECHPKDESNNLEHCPNCAKSFKCVKLHLPHCKMKNVDEHIGTDNGSRSPRKEAANATEQCRHCGKSFKSLNKHLPRCKEKTVDDEFGEGSDEKSDECLLLEVSTEEEQRPHITNDLTSLGKANTVDDESNACSQNKDSHLKTRCSHCHKSFQLLRMHEPKCKLKGVERNSEEFRRIVIVGELNKRLRKAYVNLRQPDKTVNVTIANIKEIMLKKLNQGPCCLIWEAFSSGSYYEILKIDRPDEFDLMFTCKINCDIVYESEPNDASPKPKDYQKQSRMYCALKPRVDGLPEGFVGDDGWLCPKAFRKYFHDKVDEFVRERGMIELDGGRKTSVQNHLRVSYSERSPAVTLEYKSAMKIPYSIDLVPAIEFEDFPKVAVDWTCKWIPNKHVTKIRETFHVVAKVHQTEQTKPPGQCRLWRLSFSSAEKKLLVSADGKHALGMATCRKDVLRLLKLDLSDFYEAGRKEEPHEFPSYNLKMLVLNLFEEKPDRKDWVKDKALLARYTDALRYWKTSIDERQLPHYFIEGENMLQDDGSRKPQLPALGQWVSNCLDKYAIPEVASAALHTNEC</sequence>
<keyword evidence="12" id="KW-1185">Reference proteome</keyword>
<proteinExistence type="inferred from homology"/>
<evidence type="ECO:0000256" key="7">
    <source>
        <dbReference type="ARBA" id="ARBA00022840"/>
    </source>
</evidence>
<dbReference type="Gene3D" id="3.30.460.90">
    <property type="match status" value="1"/>
</dbReference>
<feature type="domain" description="Mab-21-like nucleotidyltransferase" evidence="9">
    <location>
        <begin position="263"/>
        <end position="461"/>
    </location>
</feature>
<keyword evidence="7" id="KW-0067">ATP-binding</keyword>
<keyword evidence="8" id="KW-0460">Magnesium</keyword>
<evidence type="ECO:0000313" key="12">
    <source>
        <dbReference type="Proteomes" id="UP001209878"/>
    </source>
</evidence>
<dbReference type="SMART" id="SM01265">
    <property type="entry name" value="Mab-21"/>
    <property type="match status" value="1"/>
</dbReference>